<dbReference type="EMBL" id="SDAM02004710">
    <property type="protein sequence ID" value="KAH6820103.1"/>
    <property type="molecule type" value="Genomic_DNA"/>
</dbReference>
<dbReference type="Proteomes" id="UP001190926">
    <property type="component" value="Unassembled WGS sequence"/>
</dbReference>
<proteinExistence type="predicted"/>
<reference evidence="1 2" key="1">
    <citation type="journal article" date="2021" name="Nat. Commun.">
        <title>Incipient diploidization of the medicinal plant Perilla within 10,000 years.</title>
        <authorList>
            <person name="Zhang Y."/>
            <person name="Shen Q."/>
            <person name="Leng L."/>
            <person name="Zhang D."/>
            <person name="Chen S."/>
            <person name="Shi Y."/>
            <person name="Ning Z."/>
            <person name="Chen S."/>
        </authorList>
    </citation>
    <scope>NUCLEOTIDE SEQUENCE [LARGE SCALE GENOMIC DNA]</scope>
    <source>
        <strain evidence="2">cv. PC099</strain>
    </source>
</reference>
<protein>
    <submittedName>
        <fullName evidence="1">Uncharacterized protein</fullName>
    </submittedName>
</protein>
<dbReference type="AlphaFoldDB" id="A0AAD4NY79"/>
<organism evidence="1 2">
    <name type="scientific">Perilla frutescens var. hirtella</name>
    <name type="common">Perilla citriodora</name>
    <name type="synonym">Perilla setoyensis</name>
    <dbReference type="NCBI Taxonomy" id="608512"/>
    <lineage>
        <taxon>Eukaryota</taxon>
        <taxon>Viridiplantae</taxon>
        <taxon>Streptophyta</taxon>
        <taxon>Embryophyta</taxon>
        <taxon>Tracheophyta</taxon>
        <taxon>Spermatophyta</taxon>
        <taxon>Magnoliopsida</taxon>
        <taxon>eudicotyledons</taxon>
        <taxon>Gunneridae</taxon>
        <taxon>Pentapetalae</taxon>
        <taxon>asterids</taxon>
        <taxon>lamiids</taxon>
        <taxon>Lamiales</taxon>
        <taxon>Lamiaceae</taxon>
        <taxon>Nepetoideae</taxon>
        <taxon>Elsholtzieae</taxon>
        <taxon>Perilla</taxon>
    </lineage>
</organism>
<dbReference type="Pfam" id="PF12023">
    <property type="entry name" value="DUF3511"/>
    <property type="match status" value="1"/>
</dbReference>
<accession>A0AAD4NY79</accession>
<sequence length="75" mass="8988">MMEDSGTSNAQISSYKDFNPRTRPIARPWYSDGELKRKRRVTQYKMYAMEGKIKYKLKKGLRWLKKKCSKIVYGF</sequence>
<keyword evidence="2" id="KW-1185">Reference proteome</keyword>
<name>A0AAD4NY79_PERFH</name>
<evidence type="ECO:0000313" key="2">
    <source>
        <dbReference type="Proteomes" id="UP001190926"/>
    </source>
</evidence>
<dbReference type="PANTHER" id="PTHR33193:SF13">
    <property type="entry name" value="EXPRESSED PROTEIN"/>
    <property type="match status" value="1"/>
</dbReference>
<gene>
    <name evidence="1" type="ORF">C2S53_015906</name>
</gene>
<comment type="caution">
    <text evidence="1">The sequence shown here is derived from an EMBL/GenBank/DDBJ whole genome shotgun (WGS) entry which is preliminary data.</text>
</comment>
<dbReference type="InterPro" id="IPR021899">
    <property type="entry name" value="DUF3511"/>
</dbReference>
<dbReference type="PANTHER" id="PTHR33193">
    <property type="entry name" value="DOMAIN PROTEIN, PUTATIVE (DUF3511)-RELATED"/>
    <property type="match status" value="1"/>
</dbReference>
<evidence type="ECO:0000313" key="1">
    <source>
        <dbReference type="EMBL" id="KAH6820103.1"/>
    </source>
</evidence>